<keyword evidence="14" id="KW-0694">RNA-binding</keyword>
<feature type="domain" description="Helicase C-terminal" evidence="27">
    <location>
        <begin position="250"/>
        <end position="426"/>
    </location>
</feature>
<feature type="compositionally biased region" description="Low complexity" evidence="25">
    <location>
        <begin position="1192"/>
        <end position="1211"/>
    </location>
</feature>
<evidence type="ECO:0000259" key="26">
    <source>
        <dbReference type="PROSITE" id="PS51192"/>
    </source>
</evidence>
<dbReference type="GO" id="GO:0005581">
    <property type="term" value="C:collagen trimer"/>
    <property type="evidence" value="ECO:0007669"/>
    <property type="project" value="UniProtKB-KW"/>
</dbReference>
<dbReference type="CDD" id="cd17961">
    <property type="entry name" value="DEADc_DDX56"/>
    <property type="match status" value="1"/>
</dbReference>
<dbReference type="Pfam" id="PF00270">
    <property type="entry name" value="DEAD"/>
    <property type="match status" value="1"/>
</dbReference>
<evidence type="ECO:0000256" key="9">
    <source>
        <dbReference type="ARBA" id="ARBA00022552"/>
    </source>
</evidence>
<evidence type="ECO:0000256" key="5">
    <source>
        <dbReference type="ARBA" id="ARBA00012552"/>
    </source>
</evidence>
<dbReference type="PANTHER" id="PTHR24023">
    <property type="entry name" value="COLLAGEN ALPHA"/>
    <property type="match status" value="1"/>
</dbReference>
<keyword evidence="15" id="KW-0176">Collagen</keyword>
<evidence type="ECO:0000259" key="27">
    <source>
        <dbReference type="PROSITE" id="PS51194"/>
    </source>
</evidence>
<comment type="subunit">
    <text evidence="21">Component of the translation initiation factor 2B (eIF2B) complex which is a heterodecamer of two sets of five different subunits: alpha, beta, gamma, delta and epsilon. Subunits alpha, beta and delta comprise a regulatory subcomplex and subunits epsilon and gamma comprise a catalytic subcomplex. Within the complex, the hexameric regulatory complex resides at the center, with the two heterodimeric catalytic subcomplexes bound on opposite sides.</text>
</comment>
<dbReference type="SUPFAM" id="SSF57603">
    <property type="entry name" value="FnI-like domain"/>
    <property type="match status" value="1"/>
</dbReference>
<dbReference type="EC" id="3.6.4.13" evidence="5"/>
<evidence type="ECO:0000256" key="6">
    <source>
        <dbReference type="ARBA" id="ARBA00022490"/>
    </source>
</evidence>
<gene>
    <name evidence="30" type="ORF">NQ315_015464</name>
</gene>
<dbReference type="InterPro" id="IPR037171">
    <property type="entry name" value="NagB/RpiA_transferase-like"/>
</dbReference>
<evidence type="ECO:0000256" key="23">
    <source>
        <dbReference type="PROSITE-ProRule" id="PRU00552"/>
    </source>
</evidence>
<dbReference type="Gene3D" id="1.20.120.1070">
    <property type="entry name" value="Translation initiation factor eIF-2B, N-terminal domain"/>
    <property type="match status" value="1"/>
</dbReference>
<keyword evidence="16" id="KW-0539">Nucleus</keyword>
<dbReference type="SMART" id="SM00490">
    <property type="entry name" value="HELICc"/>
    <property type="match status" value="1"/>
</dbReference>
<dbReference type="InterPro" id="IPR001650">
    <property type="entry name" value="Helicase_C-like"/>
</dbReference>
<dbReference type="PROSITE" id="PS51195">
    <property type="entry name" value="Q_MOTIF"/>
    <property type="match status" value="1"/>
</dbReference>
<dbReference type="PANTHER" id="PTHR24023:SF1082">
    <property type="entry name" value="COLLAGEN TRIPLE HELIX REPEAT"/>
    <property type="match status" value="1"/>
</dbReference>
<dbReference type="InterPro" id="IPR000885">
    <property type="entry name" value="Fib_collagen_C"/>
</dbReference>
<comment type="similarity">
    <text evidence="17">Belongs to the DEAD box helicase family. DDX56/DBP9 subfamily.</text>
</comment>
<dbReference type="InterPro" id="IPR011545">
    <property type="entry name" value="DEAD/DEAH_box_helicase_dom"/>
</dbReference>
<feature type="compositionally biased region" description="Pro residues" evidence="25">
    <location>
        <begin position="1829"/>
        <end position="1840"/>
    </location>
</feature>
<keyword evidence="8" id="KW-0964">Secreted</keyword>
<evidence type="ECO:0000256" key="8">
    <source>
        <dbReference type="ARBA" id="ARBA00022525"/>
    </source>
</evidence>
<evidence type="ECO:0000256" key="14">
    <source>
        <dbReference type="ARBA" id="ARBA00022884"/>
    </source>
</evidence>
<dbReference type="Pfam" id="PF01008">
    <property type="entry name" value="IF-2B"/>
    <property type="match status" value="1"/>
</dbReference>
<dbReference type="Proteomes" id="UP001159042">
    <property type="component" value="Unassembled WGS sequence"/>
</dbReference>
<dbReference type="GO" id="GO:0005524">
    <property type="term" value="F:ATP binding"/>
    <property type="evidence" value="ECO:0007669"/>
    <property type="project" value="UniProtKB-KW"/>
</dbReference>
<evidence type="ECO:0000256" key="11">
    <source>
        <dbReference type="ARBA" id="ARBA00022801"/>
    </source>
</evidence>
<evidence type="ECO:0000259" key="28">
    <source>
        <dbReference type="PROSITE" id="PS51195"/>
    </source>
</evidence>
<evidence type="ECO:0000256" key="10">
    <source>
        <dbReference type="ARBA" id="ARBA00022741"/>
    </source>
</evidence>
<dbReference type="GO" id="GO:0005615">
    <property type="term" value="C:extracellular space"/>
    <property type="evidence" value="ECO:0007669"/>
    <property type="project" value="TreeGrafter"/>
</dbReference>
<feature type="compositionally biased region" description="Gly residues" evidence="25">
    <location>
        <begin position="1488"/>
        <end position="1497"/>
    </location>
</feature>
<keyword evidence="7" id="KW-0690">Ribosome biogenesis</keyword>
<dbReference type="InterPro" id="IPR000649">
    <property type="entry name" value="IF-2B-related"/>
</dbReference>
<feature type="domain" description="DEAD-box RNA helicase Q" evidence="28">
    <location>
        <begin position="10"/>
        <end position="38"/>
    </location>
</feature>
<dbReference type="InterPro" id="IPR014014">
    <property type="entry name" value="RNA_helicase_DEAD_Q_motif"/>
</dbReference>
<dbReference type="PROSITE" id="PS51192">
    <property type="entry name" value="HELICASE_ATP_BIND_1"/>
    <property type="match status" value="1"/>
</dbReference>
<feature type="compositionally biased region" description="Low complexity" evidence="25">
    <location>
        <begin position="1564"/>
        <end position="1580"/>
    </location>
</feature>
<dbReference type="SMART" id="SM00487">
    <property type="entry name" value="DEXDc"/>
    <property type="match status" value="1"/>
</dbReference>
<dbReference type="CDD" id="cd18787">
    <property type="entry name" value="SF2_C_DEAD"/>
    <property type="match status" value="1"/>
</dbReference>
<feature type="compositionally biased region" description="Low complexity" evidence="25">
    <location>
        <begin position="1639"/>
        <end position="1667"/>
    </location>
</feature>
<accession>A0AAV8VLL5</accession>
<evidence type="ECO:0000256" key="16">
    <source>
        <dbReference type="ARBA" id="ARBA00023242"/>
    </source>
</evidence>
<evidence type="ECO:0000256" key="24">
    <source>
        <dbReference type="RuleBase" id="RU003814"/>
    </source>
</evidence>
<dbReference type="InterPro" id="IPR050149">
    <property type="entry name" value="Collagen_superfamily"/>
</dbReference>
<evidence type="ECO:0000313" key="30">
    <source>
        <dbReference type="EMBL" id="KAJ8915241.1"/>
    </source>
</evidence>
<evidence type="ECO:0000256" key="4">
    <source>
        <dbReference type="ARBA" id="ARBA00007251"/>
    </source>
</evidence>
<dbReference type="InterPro" id="IPR008160">
    <property type="entry name" value="Collagen"/>
</dbReference>
<dbReference type="Pfam" id="PF00271">
    <property type="entry name" value="Helicase_C"/>
    <property type="match status" value="1"/>
</dbReference>
<feature type="region of interest" description="Disordered" evidence="25">
    <location>
        <begin position="1013"/>
        <end position="2009"/>
    </location>
</feature>
<feature type="region of interest" description="Disordered" evidence="25">
    <location>
        <begin position="322"/>
        <end position="344"/>
    </location>
</feature>
<evidence type="ECO:0000256" key="17">
    <source>
        <dbReference type="ARBA" id="ARBA00038041"/>
    </source>
</evidence>
<feature type="domain" description="Helicase ATP-binding" evidence="26">
    <location>
        <begin position="41"/>
        <end position="219"/>
    </location>
</feature>
<keyword evidence="10" id="KW-0547">Nucleotide-binding</keyword>
<feature type="compositionally biased region" description="Pro residues" evidence="25">
    <location>
        <begin position="1988"/>
        <end position="2003"/>
    </location>
</feature>
<keyword evidence="9" id="KW-0698">rRNA processing</keyword>
<feature type="compositionally biased region" description="Basic and acidic residues" evidence="25">
    <location>
        <begin position="1013"/>
        <end position="1026"/>
    </location>
</feature>
<dbReference type="PROSITE" id="PS51194">
    <property type="entry name" value="HELICASE_CTER"/>
    <property type="match status" value="1"/>
</dbReference>
<evidence type="ECO:0000256" key="22">
    <source>
        <dbReference type="ARBA" id="ARBA00047984"/>
    </source>
</evidence>
<feature type="compositionally biased region" description="Low complexity" evidence="25">
    <location>
        <begin position="1814"/>
        <end position="1825"/>
    </location>
</feature>
<evidence type="ECO:0000256" key="12">
    <source>
        <dbReference type="ARBA" id="ARBA00022806"/>
    </source>
</evidence>
<evidence type="ECO:0000256" key="19">
    <source>
        <dbReference type="ARBA" id="ARBA00044208"/>
    </source>
</evidence>
<evidence type="ECO:0000259" key="29">
    <source>
        <dbReference type="PROSITE" id="PS51461"/>
    </source>
</evidence>
<evidence type="ECO:0000256" key="15">
    <source>
        <dbReference type="ARBA" id="ARBA00023119"/>
    </source>
</evidence>
<dbReference type="Gene3D" id="2.60.120.1000">
    <property type="match status" value="1"/>
</dbReference>
<dbReference type="FunFam" id="3.40.50.300:FF:001046">
    <property type="entry name" value="Probable ATP-dependent RNA helicase ddx56"/>
    <property type="match status" value="1"/>
</dbReference>
<dbReference type="FunFam" id="2.60.120.1000:FF:000007">
    <property type="entry name" value="Collagen type V alpha 3 chain"/>
    <property type="match status" value="1"/>
</dbReference>
<feature type="compositionally biased region" description="Low complexity" evidence="25">
    <location>
        <begin position="1790"/>
        <end position="1805"/>
    </location>
</feature>
<sequence>MAEENEEKPLNFHEMELDDRILKAIAKLGWQTPTAIQEKAIPLLLVGKDVLVRARTGSGKTAAFAVPIIQKILNLKQTATQQEIKALILAPSKELCKQICGVVKELTIKCSREVRCVDVSPQVELSVQKPLLVEKPDIVVATPSRTLQHLKAGNLCLKKSLEILVIDEADLVFSFGYEDEVKELLNYLPTIYQAILASATLSQDVKSLKSLVLHNPVILKLEEPDLAPASQLTHYHLYAEELDKATILYALLKLHLIRGKTIIFVNTVDKCYKIKLYLEQFGIPTCVLNSELPAAIRCHSVNQFNQGIYDIIVASDEKALEQPGTEKGAKKDPRKSKRRKDKESGVSRGIDFQFVANVINFNFPLDVQAYIHRAGRTARGNNQGSVLSFVSIKEKPLLEKVEEAIKQGQEDVSVFKSYQFKLEEVDAFKYRAKDAWRAVTRIAVREARLKEIKQEIFNCQKLKSYFEDNPTDLQVLRHDKALHTVRLQPHLADVPEYIIPPTLKNLAGITRRGKKRKRDHYRISESSTAKFQVQKSNPLLSMQFEGFEVREFFCKIIKEDEDVSVGVAAIRTLMEIIKHSKSETVQELEATLKDGIQIMKSSNYPVAAINSGCELFLRFITLAVLDTRTFDDCKAIMLNRGHIFIKKLDEARGKIVKLASKFIEDGSKVLTHSRSRVVLQTLRKAHKQNKKFEVFVTTSAPDNSGKRMCKDLEADGIPCTLILDSAVGYIMDRISFIMVGAECVVESGGIVNKVGSYTMAVCAREMKKPFYVLTESFKFTRLFPLGQQDLPEEYKYSSDVRKTGDTRKIHPLVDYTPPAYITLLFTDIGILTPSAVSDELIKLYLMRYEKYIWVAFLAATFLGTTSEARSRRKTKKPETQNDDPDPEAGVQNQQASNYDYSPEYEYEEYDDNNGPTPSKRPLTTPQPLDERPVGFDDEATTVVFVQPEDENPTPAPTGKIDVHIIPPTTEAAPLNCKHDGRPYQDKQKWKVGDCTNCTCVRGKVVCHTDDDCVSKLRPTREPHPDGYDALAPVSGPPGPIGPQGFQGQRGETGEPGQPGPPGPPGLRGPIGPAGKDGERGEDGESGPPGPAGPTGPRGLPGMPGLPGGKGHRGFPGIDGAKGEQGVQGEKGSQGVTGLMGPVGPLGLAGPRGERGREGPPGPPGLRGIDGIAGPPGLPGSIGKPGPPGFPGSPGSKGDQGSQGPKGSQGPQGFRGDAGRPGQPGESGPPGPAGKDGYPGEKGSVGAPGIIGQPGFPGARGPPGLAGNPGQPGVKGTQGLPGERGYKGDTGLKGEIGASGPRGLPGLVGPEGQRGKRGMRGPTGPAGPPGERGVPGARGLPGPDGAPGVKGQAGERGFIGPAGSKGSTGEPGRPGQTGAQGMRGLTGRPGPPGKSGSPGERGLPGQDGKPGETGVQGIQGLPGPLGPPGDKGLTGEPGKDGEAGAPGPPGPRGDAGKDGQTGPQGPPGPPGIDGERGAPGVAGPRGFQGLPGGTGNPGAAGKDGEPGLQGPAGVPGNQGARGERGFPGERGPVGQPGLPGPKGIVGAQGSDGPPGPQGPRGMKGHTGLPGLVGLPGLRGQPGSQGEKGERGSFGPIGPEGPPGRQGERGQLGPMGPPGPPGEAAAPGEPGPPGFPGEPGAPGALGERGPTGPQGVQGFPGPPGLIGLPGVKGERGLIGMKGNQGNSGPIGRPGEPGPQGPMGLTGVKGARGEAGPRGDAGLMGPPGRPGEPGQAGHPGSIGSPGPQGLPGIKGATGDTGRAGLPGPQGLPGLPGPEGSKGESGSEGPPGPSGQLGPQGPAGDRGLPGLPGPPGPTGLRGIRGAPGESGPPGKPGNEGPPGPQGALGAIGPAGPVGDQGPEGPPGKVGPPGINGRTGDKGPPGQPGQPGVDGPPGERGKTGAPGLEGAKGDRGEIGPKGAKGHRGLMGLQGLPGVQGSPGEKGPPGDHGLPGKEGEAGPRGPSGRDGSAGPQGVAGPPGPRGESGGEGRPGPPGAPGPAGPPGPPGDGIGYDAATLAALLAQGQNNQKGPDPLLGDQPPRVFGKELTEEETRELINKAYEQLKASFDRLKRPNGQKNSPGKTCRDIAAAYPESESGQYWVDPNEGDIRDSILVHCDMESKATCVMPKPAITPEINYRGKNPEVWLGEIENGIKLTYKSDSTQIGFLHLLSSKATQNITYHCKKSAAYFDVIKHTFRRGLKLMSWNDVEITPRGKIRYESILDECRYRKDSWAKTVLAYSTDKPQRLPIMDVGVRDAGQPDQAFWIEIGAVCFS</sequence>
<comment type="catalytic activity">
    <reaction evidence="22">
        <text>ATP + H2O = ADP + phosphate + H(+)</text>
        <dbReference type="Rhea" id="RHEA:13065"/>
        <dbReference type="ChEBI" id="CHEBI:15377"/>
        <dbReference type="ChEBI" id="CHEBI:15378"/>
        <dbReference type="ChEBI" id="CHEBI:30616"/>
        <dbReference type="ChEBI" id="CHEBI:43474"/>
        <dbReference type="ChEBI" id="CHEBI:456216"/>
        <dbReference type="EC" id="3.6.4.13"/>
    </reaction>
</comment>
<feature type="compositionally biased region" description="Low complexity" evidence="25">
    <location>
        <begin position="1601"/>
        <end position="1612"/>
    </location>
</feature>
<keyword evidence="6" id="KW-0963">Cytoplasm</keyword>
<dbReference type="Gene3D" id="3.40.50.10470">
    <property type="entry name" value="Translation initiation factor eif-2b, domain 2"/>
    <property type="match status" value="1"/>
</dbReference>
<evidence type="ECO:0000256" key="1">
    <source>
        <dbReference type="ARBA" id="ARBA00004514"/>
    </source>
</evidence>
<evidence type="ECO:0000256" key="18">
    <source>
        <dbReference type="ARBA" id="ARBA00043898"/>
    </source>
</evidence>
<dbReference type="SMART" id="SM00038">
    <property type="entry name" value="COLFI"/>
    <property type="match status" value="1"/>
</dbReference>
<dbReference type="GO" id="GO:0003724">
    <property type="term" value="F:RNA helicase activity"/>
    <property type="evidence" value="ECO:0007669"/>
    <property type="project" value="UniProtKB-EC"/>
</dbReference>
<name>A0AAV8VLL5_9CUCU</name>
<dbReference type="FunFam" id="3.40.50.10470:FF:000001">
    <property type="entry name" value="Translation initiation factor eIF-2B subunit alpha"/>
    <property type="match status" value="1"/>
</dbReference>
<dbReference type="InterPro" id="IPR042529">
    <property type="entry name" value="IF_2B-like_C"/>
</dbReference>
<keyword evidence="11" id="KW-0378">Hydrolase</keyword>
<dbReference type="InterPro" id="IPR027417">
    <property type="entry name" value="P-loop_NTPase"/>
</dbReference>
<dbReference type="GO" id="GO:0005829">
    <property type="term" value="C:cytosol"/>
    <property type="evidence" value="ECO:0007669"/>
    <property type="project" value="UniProtKB-SubCell"/>
</dbReference>
<dbReference type="InterPro" id="IPR014001">
    <property type="entry name" value="Helicase_ATP-bd"/>
</dbReference>
<organism evidence="30 31">
    <name type="scientific">Exocentrus adspersus</name>
    <dbReference type="NCBI Taxonomy" id="1586481"/>
    <lineage>
        <taxon>Eukaryota</taxon>
        <taxon>Metazoa</taxon>
        <taxon>Ecdysozoa</taxon>
        <taxon>Arthropoda</taxon>
        <taxon>Hexapoda</taxon>
        <taxon>Insecta</taxon>
        <taxon>Pterygota</taxon>
        <taxon>Neoptera</taxon>
        <taxon>Endopterygota</taxon>
        <taxon>Coleoptera</taxon>
        <taxon>Polyphaga</taxon>
        <taxon>Cucujiformia</taxon>
        <taxon>Chrysomeloidea</taxon>
        <taxon>Cerambycidae</taxon>
        <taxon>Lamiinae</taxon>
        <taxon>Acanthocinini</taxon>
        <taxon>Exocentrus</taxon>
    </lineage>
</organism>
<evidence type="ECO:0000256" key="2">
    <source>
        <dbReference type="ARBA" id="ARBA00004604"/>
    </source>
</evidence>
<evidence type="ECO:0000256" key="20">
    <source>
        <dbReference type="ARBA" id="ARBA00044236"/>
    </source>
</evidence>
<dbReference type="GO" id="GO:0003723">
    <property type="term" value="F:RNA binding"/>
    <property type="evidence" value="ECO:0007669"/>
    <property type="project" value="UniProtKB-KW"/>
</dbReference>
<feature type="compositionally biased region" description="Pro residues" evidence="25">
    <location>
        <begin position="1057"/>
        <end position="1066"/>
    </location>
</feature>
<dbReference type="PROSITE" id="PS51461">
    <property type="entry name" value="NC1_FIB"/>
    <property type="match status" value="1"/>
</dbReference>
<evidence type="ECO:0000256" key="21">
    <source>
        <dbReference type="ARBA" id="ARBA00046432"/>
    </source>
</evidence>
<dbReference type="GO" id="GO:0016787">
    <property type="term" value="F:hydrolase activity"/>
    <property type="evidence" value="ECO:0007669"/>
    <property type="project" value="UniProtKB-KW"/>
</dbReference>
<feature type="short sequence motif" description="Q motif" evidence="23">
    <location>
        <begin position="10"/>
        <end position="38"/>
    </location>
</feature>
<comment type="function">
    <text evidence="18">Acts as a component of the translation initiation factor 2B (eIF2B) complex, which catalyzes the exchange of GDP for GTP on eukaryotic initiation factor 2 (eIF2) gamma subunit. Its guanine nucleotide exchange factor activity is repressed when bound to eIF2 complex phosphorylated on the alpha subunit, thereby limiting the amount of methionyl-initiator methionine tRNA available to the ribosome and consequently global translation is repressed.</text>
</comment>
<protein>
    <recommendedName>
        <fullName evidence="19">Translation initiation factor eIF2B subunit alpha</fullName>
        <ecNumber evidence="5">3.6.4.13</ecNumber>
    </recommendedName>
    <alternativeName>
        <fullName evidence="20">eIF2B GDP-GTP exchange factor subunit alpha</fullName>
    </alternativeName>
</protein>
<dbReference type="GO" id="GO:0031012">
    <property type="term" value="C:extracellular matrix"/>
    <property type="evidence" value="ECO:0007669"/>
    <property type="project" value="TreeGrafter"/>
</dbReference>
<dbReference type="GO" id="GO:0005730">
    <property type="term" value="C:nucleolus"/>
    <property type="evidence" value="ECO:0007669"/>
    <property type="project" value="UniProtKB-SubCell"/>
</dbReference>
<evidence type="ECO:0000256" key="13">
    <source>
        <dbReference type="ARBA" id="ARBA00022840"/>
    </source>
</evidence>
<feature type="region of interest" description="Disordered" evidence="25">
    <location>
        <begin position="867"/>
        <end position="933"/>
    </location>
</feature>
<comment type="subcellular location">
    <subcellularLocation>
        <location evidence="1">Cytoplasm</location>
        <location evidence="1">Cytosol</location>
    </subcellularLocation>
    <subcellularLocation>
        <location evidence="2">Nucleus</location>
        <location evidence="2">Nucleolus</location>
    </subcellularLocation>
    <subcellularLocation>
        <location evidence="3">Secreted</location>
    </subcellularLocation>
</comment>
<evidence type="ECO:0000256" key="7">
    <source>
        <dbReference type="ARBA" id="ARBA00022517"/>
    </source>
</evidence>
<dbReference type="SUPFAM" id="SSF52540">
    <property type="entry name" value="P-loop containing nucleoside triphosphate hydrolases"/>
    <property type="match status" value="2"/>
</dbReference>
<dbReference type="Gene3D" id="2.10.70.10">
    <property type="entry name" value="Complement Module, domain 1"/>
    <property type="match status" value="1"/>
</dbReference>
<dbReference type="SUPFAM" id="SSF100950">
    <property type="entry name" value="NagB/RpiA/CoA transferase-like"/>
    <property type="match status" value="1"/>
</dbReference>
<dbReference type="InterPro" id="IPR042528">
    <property type="entry name" value="elF-2B_alpha_N"/>
</dbReference>
<proteinExistence type="inferred from homology"/>
<reference evidence="30 31" key="1">
    <citation type="journal article" date="2023" name="Insect Mol. Biol.">
        <title>Genome sequencing provides insights into the evolution of gene families encoding plant cell wall-degrading enzymes in longhorned beetles.</title>
        <authorList>
            <person name="Shin N.R."/>
            <person name="Okamura Y."/>
            <person name="Kirsch R."/>
            <person name="Pauchet Y."/>
        </authorList>
    </citation>
    <scope>NUCLEOTIDE SEQUENCE [LARGE SCALE GENOMIC DNA]</scope>
    <source>
        <strain evidence="30">EAD_L_NR</strain>
    </source>
</reference>
<dbReference type="Pfam" id="PF01410">
    <property type="entry name" value="COLFI"/>
    <property type="match status" value="1"/>
</dbReference>
<evidence type="ECO:0000313" key="31">
    <source>
        <dbReference type="Proteomes" id="UP001159042"/>
    </source>
</evidence>
<feature type="compositionally biased region" description="Acidic residues" evidence="25">
    <location>
        <begin position="902"/>
        <end position="911"/>
    </location>
</feature>
<evidence type="ECO:0000256" key="3">
    <source>
        <dbReference type="ARBA" id="ARBA00004613"/>
    </source>
</evidence>
<dbReference type="GO" id="GO:0005201">
    <property type="term" value="F:extracellular matrix structural constituent"/>
    <property type="evidence" value="ECO:0007669"/>
    <property type="project" value="InterPro"/>
</dbReference>
<evidence type="ECO:0000256" key="25">
    <source>
        <dbReference type="SAM" id="MobiDB-lite"/>
    </source>
</evidence>
<comment type="similarity">
    <text evidence="4 24">Belongs to the eIF-2B alpha/beta/delta subunits family.</text>
</comment>
<keyword evidence="12" id="KW-0347">Helicase</keyword>
<dbReference type="GO" id="GO:0006364">
    <property type="term" value="P:rRNA processing"/>
    <property type="evidence" value="ECO:0007669"/>
    <property type="project" value="UniProtKB-KW"/>
</dbReference>
<keyword evidence="13" id="KW-0067">ATP-binding</keyword>
<dbReference type="Gene3D" id="3.40.50.300">
    <property type="entry name" value="P-loop containing nucleotide triphosphate hydrolases"/>
    <property type="match status" value="2"/>
</dbReference>
<dbReference type="EMBL" id="JANEYG010000056">
    <property type="protein sequence ID" value="KAJ8915241.1"/>
    <property type="molecule type" value="Genomic_DNA"/>
</dbReference>
<comment type="caution">
    <text evidence="30">The sequence shown here is derived from an EMBL/GenBank/DDBJ whole genome shotgun (WGS) entry which is preliminary data.</text>
</comment>
<dbReference type="Pfam" id="PF01391">
    <property type="entry name" value="Collagen"/>
    <property type="match status" value="5"/>
</dbReference>
<keyword evidence="31" id="KW-1185">Reference proteome</keyword>
<feature type="domain" description="Fibrillar collagen NC1" evidence="29">
    <location>
        <begin position="2050"/>
        <end position="2271"/>
    </location>
</feature>